<dbReference type="OrthoDB" id="9811934at2"/>
<protein>
    <recommendedName>
        <fullName evidence="4">Por secretion system C-terminal sorting domain-containing protein</fullName>
    </recommendedName>
</protein>
<dbReference type="SUPFAM" id="SSF50998">
    <property type="entry name" value="Quinoprotein alcohol dehydrogenase-like"/>
    <property type="match status" value="1"/>
</dbReference>
<dbReference type="InterPro" id="IPR010620">
    <property type="entry name" value="SBBP_repeat"/>
</dbReference>
<dbReference type="InterPro" id="IPR052918">
    <property type="entry name" value="Motility_Chemotaxis_Reg"/>
</dbReference>
<dbReference type="AlphaFoldDB" id="K0WS03"/>
<keyword evidence="3" id="KW-1185">Reference proteome</keyword>
<reference evidence="2 3" key="1">
    <citation type="submission" date="2012-08" db="EMBL/GenBank/DDBJ databases">
        <title>The Genome Sequence of Barnesiella intestinihominis YIT 11860.</title>
        <authorList>
            <consortium name="The Broad Institute Genome Sequencing Platform"/>
            <person name="Earl A."/>
            <person name="Ward D."/>
            <person name="Feldgarden M."/>
            <person name="Gevers D."/>
            <person name="Morotomi M."/>
            <person name="Walker B."/>
            <person name="Young S.K."/>
            <person name="Zeng Q."/>
            <person name="Gargeya S."/>
            <person name="Fitzgerald M."/>
            <person name="Haas B."/>
            <person name="Abouelleil A."/>
            <person name="Alvarado L."/>
            <person name="Arachchi H.M."/>
            <person name="Berlin A.M."/>
            <person name="Chapman S.B."/>
            <person name="Goldberg J."/>
            <person name="Griggs A."/>
            <person name="Gujja S."/>
            <person name="Hansen M."/>
            <person name="Howarth C."/>
            <person name="Imamovic A."/>
            <person name="Larimer J."/>
            <person name="McCowen C."/>
            <person name="Montmayeur A."/>
            <person name="Murphy C."/>
            <person name="Neiman D."/>
            <person name="Pearson M."/>
            <person name="Priest M."/>
            <person name="Roberts A."/>
            <person name="Saif S."/>
            <person name="Shea T."/>
            <person name="Sisk P."/>
            <person name="Sykes S."/>
            <person name="Wortman J."/>
            <person name="Nusbaum C."/>
            <person name="Birren B."/>
        </authorList>
    </citation>
    <scope>NUCLEOTIDE SEQUENCE [LARGE SCALE GENOMIC DNA]</scope>
    <source>
        <strain evidence="2 3">YIT 11860</strain>
    </source>
</reference>
<sequence length="753" mass="80225">MKLRKIYTSAGILLLSLFCIGDAVAKDAKFETGVSFGSTGADEPYSSLTDKDGNYYISGMCRGDVEFAGGATIKGRGGMDAVIVKYDAELNFLWARAVGGSKDDTFERIAVTSAGDIVAVGKISGDVTIDGTDQTLSGTQSTDGCIVVYDKDGNYKSSAQIKAAGASLCYSVAVDKSDNIFVTGSTVGATDFGNEKTVTIEGSNPGTFLACYNNSLVCQWAIAGSSPVQSYGWAVNFDKEENILLTGRFGTTFTITGTDGEALTTAVGSESSQDTYVAKLSHEGVGQWITYVTNSNRIDTRSIDSDSQGNVYIWGHCQSAVTPEGQSPLGFNGNFDSFLIKYSSAGAYLDGMNLGGSGRDEAKSLFVDADDNIYVAGNVNGDGSKGGTAVNMNPRGESKDYTFKGHDGYVAKYNGSTWELMQLEKTVTPDNANQHEVAWCVTMSPDYNKVYVTGYFNNGATVFDGASLTLPFVRDYDIYTVLYSYTLMVKTKTLEPGVANEPYYSNIVVDNVEGAVKFEIVSGALPDGITLSKDGAFAGTPTKNGSYTFTVKISDDVSSIQKEYTLVIKSGEGCDVFIVTDQCPDAYIGYPYSLQLEIEGEGITCALTGGSLPVGLSLTPEGLISGTPAESNEPGIYSFTVKATGASGCDDELELSMILSDETPSGINRVSLDSFQVYPTVSYGEITLKADFGKDMKARVAVVTPLGTCVWEKTYYGVQLDEVISTADMQPGVYYLVLSTEEGKSTKPFIVKR</sequence>
<dbReference type="Pfam" id="PF05345">
    <property type="entry name" value="He_PIG"/>
    <property type="match status" value="2"/>
</dbReference>
<evidence type="ECO:0000256" key="1">
    <source>
        <dbReference type="SAM" id="SignalP"/>
    </source>
</evidence>
<dbReference type="Proteomes" id="UP000006044">
    <property type="component" value="Unassembled WGS sequence"/>
</dbReference>
<dbReference type="eggNOG" id="COG3468">
    <property type="taxonomic scope" value="Bacteria"/>
</dbReference>
<dbReference type="HOGENOM" id="CLU_369474_0_0_10"/>
<dbReference type="Pfam" id="PF06739">
    <property type="entry name" value="SBBP"/>
    <property type="match status" value="1"/>
</dbReference>
<dbReference type="PANTHER" id="PTHR35580">
    <property type="entry name" value="CELL SURFACE GLYCOPROTEIN (S-LAYER PROTEIN)-LIKE PROTEIN"/>
    <property type="match status" value="1"/>
</dbReference>
<dbReference type="STRING" id="742726.HMPREF9448_02733"/>
<evidence type="ECO:0000313" key="2">
    <source>
        <dbReference type="EMBL" id="EJZ62052.1"/>
    </source>
</evidence>
<dbReference type="InterPro" id="IPR011047">
    <property type="entry name" value="Quinoprotein_ADH-like_sf"/>
</dbReference>
<keyword evidence="1" id="KW-0732">Signal</keyword>
<dbReference type="RefSeq" id="WP_008863106.1">
    <property type="nucleotide sequence ID" value="NZ_JH815206.1"/>
</dbReference>
<proteinExistence type="predicted"/>
<organism evidence="2 3">
    <name type="scientific">Barnesiella intestinihominis YIT 11860</name>
    <dbReference type="NCBI Taxonomy" id="742726"/>
    <lineage>
        <taxon>Bacteria</taxon>
        <taxon>Pseudomonadati</taxon>
        <taxon>Bacteroidota</taxon>
        <taxon>Bacteroidia</taxon>
        <taxon>Bacteroidales</taxon>
        <taxon>Barnesiellaceae</taxon>
        <taxon>Barnesiella</taxon>
    </lineage>
</organism>
<comment type="caution">
    <text evidence="2">The sequence shown here is derived from an EMBL/GenBank/DDBJ whole genome shotgun (WGS) entry which is preliminary data.</text>
</comment>
<dbReference type="EMBL" id="ADLE01000018">
    <property type="protein sequence ID" value="EJZ62052.1"/>
    <property type="molecule type" value="Genomic_DNA"/>
</dbReference>
<dbReference type="InterPro" id="IPR013783">
    <property type="entry name" value="Ig-like_fold"/>
</dbReference>
<feature type="chain" id="PRO_5003840253" description="Por secretion system C-terminal sorting domain-containing protein" evidence="1">
    <location>
        <begin position="26"/>
        <end position="753"/>
    </location>
</feature>
<dbReference type="Gene3D" id="2.60.40.10">
    <property type="entry name" value="Immunoglobulins"/>
    <property type="match status" value="2"/>
</dbReference>
<accession>K0WS03</accession>
<dbReference type="GeneID" id="77849910"/>
<dbReference type="eggNOG" id="COG1520">
    <property type="taxonomic scope" value="Bacteria"/>
</dbReference>
<evidence type="ECO:0000313" key="3">
    <source>
        <dbReference type="Proteomes" id="UP000006044"/>
    </source>
</evidence>
<name>K0WS03_9BACT</name>
<evidence type="ECO:0008006" key="4">
    <source>
        <dbReference type="Google" id="ProtNLM"/>
    </source>
</evidence>
<feature type="signal peptide" evidence="1">
    <location>
        <begin position="1"/>
        <end position="25"/>
    </location>
</feature>
<dbReference type="PATRIC" id="fig|742726.3.peg.2848"/>
<dbReference type="PANTHER" id="PTHR35580:SF1">
    <property type="entry name" value="PHYTASE-LIKE DOMAIN-CONTAINING PROTEIN"/>
    <property type="match status" value="1"/>
</dbReference>
<gene>
    <name evidence="2" type="ORF">HMPREF9448_02733</name>
</gene>